<proteinExistence type="predicted"/>
<dbReference type="Pfam" id="PF13843">
    <property type="entry name" value="DDE_Tnp_1_7"/>
    <property type="match status" value="1"/>
</dbReference>
<dbReference type="AlphaFoldDB" id="A0A8K0P8F8"/>
<feature type="non-terminal residue" evidence="3">
    <location>
        <position position="1"/>
    </location>
</feature>
<dbReference type="PANTHER" id="PTHR46599:SF3">
    <property type="entry name" value="PIGGYBAC TRANSPOSABLE ELEMENT-DERIVED PROTEIN 4"/>
    <property type="match status" value="1"/>
</dbReference>
<name>A0A8K0P8F8_LADFU</name>
<feature type="domain" description="PiggyBac transposable element-derived protein" evidence="2">
    <location>
        <begin position="10"/>
        <end position="200"/>
    </location>
</feature>
<reference evidence="3" key="1">
    <citation type="submission" date="2013-04" db="EMBL/GenBank/DDBJ databases">
        <authorList>
            <person name="Qu J."/>
            <person name="Murali S.C."/>
            <person name="Bandaranaike D."/>
            <person name="Bellair M."/>
            <person name="Blankenburg K."/>
            <person name="Chao H."/>
            <person name="Dinh H."/>
            <person name="Doddapaneni H."/>
            <person name="Downs B."/>
            <person name="Dugan-Rocha S."/>
            <person name="Elkadiri S."/>
            <person name="Gnanaolivu R.D."/>
            <person name="Hernandez B."/>
            <person name="Javaid M."/>
            <person name="Jayaseelan J.C."/>
            <person name="Lee S."/>
            <person name="Li M."/>
            <person name="Ming W."/>
            <person name="Munidasa M."/>
            <person name="Muniz J."/>
            <person name="Nguyen L."/>
            <person name="Ongeri F."/>
            <person name="Osuji N."/>
            <person name="Pu L.-L."/>
            <person name="Puazo M."/>
            <person name="Qu C."/>
            <person name="Quiroz J."/>
            <person name="Raj R."/>
            <person name="Weissenberger G."/>
            <person name="Xin Y."/>
            <person name="Zou X."/>
            <person name="Han Y."/>
            <person name="Richards S."/>
            <person name="Worley K."/>
            <person name="Muzny D."/>
            <person name="Gibbs R."/>
        </authorList>
    </citation>
    <scope>NUCLEOTIDE SEQUENCE</scope>
    <source>
        <strain evidence="3">Sampled in the wild</strain>
    </source>
</reference>
<gene>
    <name evidence="3" type="ORF">J437_LFUL017113</name>
</gene>
<evidence type="ECO:0000259" key="2">
    <source>
        <dbReference type="Pfam" id="PF13843"/>
    </source>
</evidence>
<evidence type="ECO:0000313" key="4">
    <source>
        <dbReference type="Proteomes" id="UP000792457"/>
    </source>
</evidence>
<comment type="caution">
    <text evidence="3">The sequence shown here is derived from an EMBL/GenBank/DDBJ whole genome shotgun (WGS) entry which is preliminary data.</text>
</comment>
<feature type="transmembrane region" description="Helical" evidence="1">
    <location>
        <begin position="237"/>
        <end position="256"/>
    </location>
</feature>
<sequence>MKEPPGGSRPKDFFNLLATDGFYDHIVKETNAQAEEIFFHNPSPKARITQWKELAVGEFQIFLGLLFHMGTIRLNRLNDYWRKGKLFDLKCFSNFMARDRFQGILQALHFSRNPEENEPMPNDRLYKIRPLINLFHERMRTIYTPRKELCVDESRVLWRGRLIFRQFIKNKRHRYGLKVYMLTEPSGLVLKFIVYTGQADSEVVAQYNTFMGGIDLCDQLLSYYPCERKTMKWYKKLAIHIFQLMLINSFILYNMYSTRKISLYDFRLEIIDSLLPD</sequence>
<dbReference type="PANTHER" id="PTHR46599">
    <property type="entry name" value="PIGGYBAC TRANSPOSABLE ELEMENT-DERIVED PROTEIN 4"/>
    <property type="match status" value="1"/>
</dbReference>
<evidence type="ECO:0000256" key="1">
    <source>
        <dbReference type="SAM" id="Phobius"/>
    </source>
</evidence>
<dbReference type="Proteomes" id="UP000792457">
    <property type="component" value="Unassembled WGS sequence"/>
</dbReference>
<evidence type="ECO:0000313" key="3">
    <source>
        <dbReference type="EMBL" id="KAG8236992.1"/>
    </source>
</evidence>
<dbReference type="InterPro" id="IPR029526">
    <property type="entry name" value="PGBD"/>
</dbReference>
<reference evidence="3" key="2">
    <citation type="submission" date="2017-10" db="EMBL/GenBank/DDBJ databases">
        <title>Ladona fulva Genome sequencing and assembly.</title>
        <authorList>
            <person name="Murali S."/>
            <person name="Richards S."/>
            <person name="Bandaranaike D."/>
            <person name="Bellair M."/>
            <person name="Blankenburg K."/>
            <person name="Chao H."/>
            <person name="Dinh H."/>
            <person name="Doddapaneni H."/>
            <person name="Dugan-Rocha S."/>
            <person name="Elkadiri S."/>
            <person name="Gnanaolivu R."/>
            <person name="Hernandez B."/>
            <person name="Skinner E."/>
            <person name="Javaid M."/>
            <person name="Lee S."/>
            <person name="Li M."/>
            <person name="Ming W."/>
            <person name="Munidasa M."/>
            <person name="Muniz J."/>
            <person name="Nguyen L."/>
            <person name="Hughes D."/>
            <person name="Osuji N."/>
            <person name="Pu L.-L."/>
            <person name="Puazo M."/>
            <person name="Qu C."/>
            <person name="Quiroz J."/>
            <person name="Raj R."/>
            <person name="Weissenberger G."/>
            <person name="Xin Y."/>
            <person name="Zou X."/>
            <person name="Han Y."/>
            <person name="Worley K."/>
            <person name="Muzny D."/>
            <person name="Gibbs R."/>
        </authorList>
    </citation>
    <scope>NUCLEOTIDE SEQUENCE</scope>
    <source>
        <strain evidence="3">Sampled in the wild</strain>
    </source>
</reference>
<keyword evidence="1" id="KW-0472">Membrane</keyword>
<dbReference type="OrthoDB" id="6740508at2759"/>
<dbReference type="EMBL" id="KZ309105">
    <property type="protein sequence ID" value="KAG8236992.1"/>
    <property type="molecule type" value="Genomic_DNA"/>
</dbReference>
<keyword evidence="1" id="KW-0812">Transmembrane</keyword>
<protein>
    <recommendedName>
        <fullName evidence="2">PiggyBac transposable element-derived protein domain-containing protein</fullName>
    </recommendedName>
</protein>
<keyword evidence="4" id="KW-1185">Reference proteome</keyword>
<accession>A0A8K0P8F8</accession>
<organism evidence="3 4">
    <name type="scientific">Ladona fulva</name>
    <name type="common">Scarce chaser dragonfly</name>
    <name type="synonym">Libellula fulva</name>
    <dbReference type="NCBI Taxonomy" id="123851"/>
    <lineage>
        <taxon>Eukaryota</taxon>
        <taxon>Metazoa</taxon>
        <taxon>Ecdysozoa</taxon>
        <taxon>Arthropoda</taxon>
        <taxon>Hexapoda</taxon>
        <taxon>Insecta</taxon>
        <taxon>Pterygota</taxon>
        <taxon>Palaeoptera</taxon>
        <taxon>Odonata</taxon>
        <taxon>Epiprocta</taxon>
        <taxon>Anisoptera</taxon>
        <taxon>Libelluloidea</taxon>
        <taxon>Libellulidae</taxon>
        <taxon>Ladona</taxon>
    </lineage>
</organism>
<keyword evidence="1" id="KW-1133">Transmembrane helix</keyword>